<evidence type="ECO:0000256" key="1">
    <source>
        <dbReference type="ARBA" id="ARBA00007884"/>
    </source>
</evidence>
<dbReference type="OrthoDB" id="426386at2759"/>
<evidence type="ECO:0000259" key="2">
    <source>
        <dbReference type="Pfam" id="PF08547"/>
    </source>
</evidence>
<proteinExistence type="inferred from homology"/>
<dbReference type="Proteomes" id="UP000050424">
    <property type="component" value="Unassembled WGS sequence"/>
</dbReference>
<evidence type="ECO:0000313" key="4">
    <source>
        <dbReference type="Proteomes" id="UP000050424"/>
    </source>
</evidence>
<dbReference type="AlphaFoldDB" id="A0A0N8H6E1"/>
<dbReference type="InterPro" id="IPR013857">
    <property type="entry name" value="NADH-UbQ_OxRdtase-assoc_prot30"/>
</dbReference>
<dbReference type="PANTHER" id="PTHR13194:SF19">
    <property type="entry name" value="NAD(P)-BINDING ROSSMANN-FOLD SUPERFAMILY PROTEIN"/>
    <property type="match status" value="1"/>
</dbReference>
<dbReference type="GO" id="GO:0051082">
    <property type="term" value="F:unfolded protein binding"/>
    <property type="evidence" value="ECO:0007669"/>
    <property type="project" value="TreeGrafter"/>
</dbReference>
<evidence type="ECO:0000313" key="3">
    <source>
        <dbReference type="EMBL" id="KPM38716.1"/>
    </source>
</evidence>
<dbReference type="InterPro" id="IPR008979">
    <property type="entry name" value="Galactose-bd-like_sf"/>
</dbReference>
<reference evidence="3 4" key="1">
    <citation type="submission" date="2015-09" db="EMBL/GenBank/DDBJ databases">
        <title>Draft genome of a European isolate of the apple canker pathogen Neonectria ditissima.</title>
        <authorList>
            <person name="Gomez-Cortecero A."/>
            <person name="Harrison R.J."/>
            <person name="Armitage A.D."/>
        </authorList>
    </citation>
    <scope>NUCLEOTIDE SEQUENCE [LARGE SCALE GENOMIC DNA]</scope>
    <source>
        <strain evidence="3 4">R09/05</strain>
    </source>
</reference>
<feature type="domain" description="NADH:ubiquinone oxidoreductase intermediate-associated protein 30" evidence="2">
    <location>
        <begin position="15"/>
        <end position="167"/>
    </location>
</feature>
<protein>
    <recommendedName>
        <fullName evidence="2">NADH:ubiquinone oxidoreductase intermediate-associated protein 30 domain-containing protein</fullName>
    </recommendedName>
</protein>
<sequence>MYSTDLVFRLWDPALWIASDDTVRGGRSFSNLTIAPDTATFSGFLDKDSLGGAGFASQRTKGSLDWDLAEWDGLLLSVALSDGKLYTLTVKDVLPENDTDSSLLYERNFTLPAGAGEGVKLSWSGFVPTLRGRTQPDAKPLDTSSIKRLSIMMRSYFGEQEGLFNLTLNSIGAFRSPGTGYA</sequence>
<organism evidence="3 4">
    <name type="scientific">Neonectria ditissima</name>
    <dbReference type="NCBI Taxonomy" id="78410"/>
    <lineage>
        <taxon>Eukaryota</taxon>
        <taxon>Fungi</taxon>
        <taxon>Dikarya</taxon>
        <taxon>Ascomycota</taxon>
        <taxon>Pezizomycotina</taxon>
        <taxon>Sordariomycetes</taxon>
        <taxon>Hypocreomycetidae</taxon>
        <taxon>Hypocreales</taxon>
        <taxon>Nectriaceae</taxon>
        <taxon>Neonectria</taxon>
    </lineage>
</organism>
<accession>A0A0N8H6E1</accession>
<dbReference type="PANTHER" id="PTHR13194">
    <property type="entry name" value="COMPLEX I INTERMEDIATE-ASSOCIATED PROTEIN 30"/>
    <property type="match status" value="1"/>
</dbReference>
<dbReference type="SUPFAM" id="SSF49785">
    <property type="entry name" value="Galactose-binding domain-like"/>
    <property type="match status" value="1"/>
</dbReference>
<dbReference type="InterPro" id="IPR039131">
    <property type="entry name" value="NDUFAF1"/>
</dbReference>
<dbReference type="EMBL" id="LKCW01000126">
    <property type="protein sequence ID" value="KPM38716.1"/>
    <property type="molecule type" value="Genomic_DNA"/>
</dbReference>
<comment type="caution">
    <text evidence="3">The sequence shown here is derived from an EMBL/GenBank/DDBJ whole genome shotgun (WGS) entry which is preliminary data.</text>
</comment>
<comment type="similarity">
    <text evidence="1">Belongs to the CIA30 family.</text>
</comment>
<dbReference type="GO" id="GO:0010257">
    <property type="term" value="P:NADH dehydrogenase complex assembly"/>
    <property type="evidence" value="ECO:0007669"/>
    <property type="project" value="TreeGrafter"/>
</dbReference>
<gene>
    <name evidence="3" type="ORF">AK830_g7841</name>
</gene>
<dbReference type="Pfam" id="PF08547">
    <property type="entry name" value="CIA30"/>
    <property type="match status" value="1"/>
</dbReference>
<keyword evidence="4" id="KW-1185">Reference proteome</keyword>
<name>A0A0N8H6E1_9HYPO</name>